<dbReference type="RefSeq" id="WP_187083524.1">
    <property type="nucleotide sequence ID" value="NZ_JACORU010000009.1"/>
</dbReference>
<dbReference type="SUPFAM" id="SSF56281">
    <property type="entry name" value="Metallo-hydrolase/oxidoreductase"/>
    <property type="match status" value="1"/>
</dbReference>
<gene>
    <name evidence="2" type="ORF">H8R02_21350</name>
</gene>
<dbReference type="InterPro" id="IPR001279">
    <property type="entry name" value="Metallo-B-lactamas"/>
</dbReference>
<protein>
    <submittedName>
        <fullName evidence="2">MBL fold metallo-hydrolase</fullName>
    </submittedName>
</protein>
<dbReference type="InterPro" id="IPR036866">
    <property type="entry name" value="RibonucZ/Hydroxyglut_hydro"/>
</dbReference>
<dbReference type="Gene3D" id="1.10.10.10">
    <property type="entry name" value="Winged helix-like DNA-binding domain superfamily/Winged helix DNA-binding domain"/>
    <property type="match status" value="1"/>
</dbReference>
<dbReference type="EMBL" id="JACORU010000009">
    <property type="protein sequence ID" value="MBC5767026.1"/>
    <property type="molecule type" value="Genomic_DNA"/>
</dbReference>
<name>A0A923MB80_9BURK</name>
<dbReference type="InterPro" id="IPR050855">
    <property type="entry name" value="NDM-1-like"/>
</dbReference>
<evidence type="ECO:0000259" key="1">
    <source>
        <dbReference type="SMART" id="SM00849"/>
    </source>
</evidence>
<dbReference type="Pfam" id="PF00753">
    <property type="entry name" value="Lactamase_B"/>
    <property type="match status" value="1"/>
</dbReference>
<dbReference type="PANTHER" id="PTHR42951">
    <property type="entry name" value="METALLO-BETA-LACTAMASE DOMAIN-CONTAINING"/>
    <property type="match status" value="1"/>
</dbReference>
<dbReference type="Gene3D" id="3.60.15.10">
    <property type="entry name" value="Ribonuclease Z/Hydroxyacylglutathione hydrolase-like"/>
    <property type="match status" value="1"/>
</dbReference>
<dbReference type="SMART" id="SM00849">
    <property type="entry name" value="Lactamase_B"/>
    <property type="match status" value="1"/>
</dbReference>
<dbReference type="InterPro" id="IPR036388">
    <property type="entry name" value="WH-like_DNA-bd_sf"/>
</dbReference>
<accession>A0A923MB80</accession>
<sequence length="345" mass="38198">MAEALSFPIPAPANGGFTPVAPGVWWVRLALPGPLALINVWALEDGDGWTLVDTGVGSQASIDAWEQLLREPPFNRPLKRVIVTHMHPDHVGMAGWFTRRFDVPLWMTRLEYLQCRVAASDTGREPPRDALRFYRAAGWDDAAMAAYKERFGKFGRNIQPMPDSYHRIVDGERIRIGASDWEVVTGTGHSPEHACLYCADRGLLISGDQVLPRISSNVSVQPMEPDANPMADWLASIAKLRSRIGDDVLVLPSHNECFRGLHARLAQLEESQHEALDKLRVVLVEPKRVVDVFGALFRRPIAPDNASLLGMATGETVACLNYLIARGEAVREVRDGVAWFGLGRP</sequence>
<dbReference type="Proteomes" id="UP000596827">
    <property type="component" value="Unassembled WGS sequence"/>
</dbReference>
<feature type="domain" description="Metallo-beta-lactamase" evidence="1">
    <location>
        <begin position="37"/>
        <end position="254"/>
    </location>
</feature>
<proteinExistence type="predicted"/>
<evidence type="ECO:0000313" key="2">
    <source>
        <dbReference type="EMBL" id="MBC5767026.1"/>
    </source>
</evidence>
<reference evidence="2" key="1">
    <citation type="submission" date="2020-08" db="EMBL/GenBank/DDBJ databases">
        <title>Ramlibacter sp. GTP1 16S ribosomal RNA gene genome sequencing and assembly.</title>
        <authorList>
            <person name="Kang M."/>
        </authorList>
    </citation>
    <scope>NUCLEOTIDE SEQUENCE</scope>
    <source>
        <strain evidence="2">GTP1</strain>
    </source>
</reference>
<dbReference type="AlphaFoldDB" id="A0A923MB80"/>
<evidence type="ECO:0000313" key="3">
    <source>
        <dbReference type="Proteomes" id="UP000596827"/>
    </source>
</evidence>
<organism evidence="2 3">
    <name type="scientific">Ramlibacter albus</name>
    <dbReference type="NCBI Taxonomy" id="2079448"/>
    <lineage>
        <taxon>Bacteria</taxon>
        <taxon>Pseudomonadati</taxon>
        <taxon>Pseudomonadota</taxon>
        <taxon>Betaproteobacteria</taxon>
        <taxon>Burkholderiales</taxon>
        <taxon>Comamonadaceae</taxon>
        <taxon>Ramlibacter</taxon>
    </lineage>
</organism>
<keyword evidence="3" id="KW-1185">Reference proteome</keyword>
<comment type="caution">
    <text evidence="2">The sequence shown here is derived from an EMBL/GenBank/DDBJ whole genome shotgun (WGS) entry which is preliminary data.</text>
</comment>